<gene>
    <name evidence="2" type="ORF">DXU93_14560</name>
</gene>
<dbReference type="SUPFAM" id="SSF82771">
    <property type="entry name" value="GIY-YIG endonuclease"/>
    <property type="match status" value="1"/>
</dbReference>
<feature type="domain" description="GIY-YIG" evidence="1">
    <location>
        <begin position="1"/>
        <end position="78"/>
    </location>
</feature>
<dbReference type="RefSeq" id="WP_116882038.1">
    <property type="nucleotide sequence ID" value="NZ_QURB01000012.1"/>
</dbReference>
<dbReference type="InterPro" id="IPR035901">
    <property type="entry name" value="GIY-YIG_endonuc_sf"/>
</dbReference>
<accession>A0A3E1EUE1</accession>
<dbReference type="PROSITE" id="PS50164">
    <property type="entry name" value="GIY_YIG"/>
    <property type="match status" value="1"/>
</dbReference>
<organism evidence="2 3">
    <name type="scientific">Brumimicrobium aurantiacum</name>
    <dbReference type="NCBI Taxonomy" id="1737063"/>
    <lineage>
        <taxon>Bacteria</taxon>
        <taxon>Pseudomonadati</taxon>
        <taxon>Bacteroidota</taxon>
        <taxon>Flavobacteriia</taxon>
        <taxon>Flavobacteriales</taxon>
        <taxon>Crocinitomicaceae</taxon>
        <taxon>Brumimicrobium</taxon>
    </lineage>
</organism>
<dbReference type="CDD" id="cd10449">
    <property type="entry name" value="GIY-YIG_SLX1_like"/>
    <property type="match status" value="1"/>
</dbReference>
<name>A0A3E1EUE1_9FLAO</name>
<keyword evidence="3" id="KW-1185">Reference proteome</keyword>
<protein>
    <submittedName>
        <fullName evidence="2">GIY-YIG nuclease family protein</fullName>
    </submittedName>
</protein>
<evidence type="ECO:0000259" key="1">
    <source>
        <dbReference type="PROSITE" id="PS50164"/>
    </source>
</evidence>
<dbReference type="EMBL" id="QURB01000012">
    <property type="protein sequence ID" value="RFC53177.1"/>
    <property type="molecule type" value="Genomic_DNA"/>
</dbReference>
<dbReference type="OrthoDB" id="1495241at2"/>
<dbReference type="Pfam" id="PF01541">
    <property type="entry name" value="GIY-YIG"/>
    <property type="match status" value="1"/>
</dbReference>
<evidence type="ECO:0000313" key="2">
    <source>
        <dbReference type="EMBL" id="RFC53177.1"/>
    </source>
</evidence>
<evidence type="ECO:0000313" key="3">
    <source>
        <dbReference type="Proteomes" id="UP000257127"/>
    </source>
</evidence>
<dbReference type="AlphaFoldDB" id="A0A3E1EUE1"/>
<dbReference type="InterPro" id="IPR000305">
    <property type="entry name" value="GIY-YIG_endonuc"/>
</dbReference>
<sequence length="99" mass="11955">MASVYILFSKEIDKFYIGSCNNLTQRLWEHNNKIYKNAFTGKANDWILFYSYENLDYQIARKIEQHIKNMKSRIYYSNLVKYSEIMEKLIDKYKAGSCR</sequence>
<dbReference type="Proteomes" id="UP000257127">
    <property type="component" value="Unassembled WGS sequence"/>
</dbReference>
<proteinExistence type="predicted"/>
<reference evidence="2 3" key="1">
    <citation type="submission" date="2018-08" db="EMBL/GenBank/DDBJ databases">
        <title>The draft genome squence of Brumimicrobium sp. N62.</title>
        <authorList>
            <person name="Du Z.-J."/>
            <person name="Luo H.-R."/>
        </authorList>
    </citation>
    <scope>NUCLEOTIDE SEQUENCE [LARGE SCALE GENOMIC DNA]</scope>
    <source>
        <strain evidence="2 3">N62</strain>
    </source>
</reference>
<comment type="caution">
    <text evidence="2">The sequence shown here is derived from an EMBL/GenBank/DDBJ whole genome shotgun (WGS) entry which is preliminary data.</text>
</comment>
<dbReference type="Gene3D" id="3.40.1440.10">
    <property type="entry name" value="GIY-YIG endonuclease"/>
    <property type="match status" value="1"/>
</dbReference>